<name>A0A9W6F7U8_9CHLO</name>
<protein>
    <submittedName>
        <fullName evidence="2">Uncharacterized protein</fullName>
    </submittedName>
</protein>
<organism evidence="2 3">
    <name type="scientific">Pleodorina starrii</name>
    <dbReference type="NCBI Taxonomy" id="330485"/>
    <lineage>
        <taxon>Eukaryota</taxon>
        <taxon>Viridiplantae</taxon>
        <taxon>Chlorophyta</taxon>
        <taxon>core chlorophytes</taxon>
        <taxon>Chlorophyceae</taxon>
        <taxon>CS clade</taxon>
        <taxon>Chlamydomonadales</taxon>
        <taxon>Volvocaceae</taxon>
        <taxon>Pleodorina</taxon>
    </lineage>
</organism>
<reference evidence="2 3" key="1">
    <citation type="journal article" date="2023" name="Commun. Biol.">
        <title>Reorganization of the ancestral sex-determining regions during the evolution of trioecy in Pleodorina starrii.</title>
        <authorList>
            <person name="Takahashi K."/>
            <person name="Suzuki S."/>
            <person name="Kawai-Toyooka H."/>
            <person name="Yamamoto K."/>
            <person name="Hamaji T."/>
            <person name="Ootsuki R."/>
            <person name="Yamaguchi H."/>
            <person name="Kawachi M."/>
            <person name="Higashiyama T."/>
            <person name="Nozaki H."/>
        </authorList>
    </citation>
    <scope>NUCLEOTIDE SEQUENCE [LARGE SCALE GENOMIC DNA]</scope>
    <source>
        <strain evidence="2 3">NIES-4479</strain>
    </source>
</reference>
<keyword evidence="3" id="KW-1185">Reference proteome</keyword>
<accession>A0A9W6F7U8</accession>
<dbReference type="EMBL" id="BRXU01000029">
    <property type="protein sequence ID" value="GLC59697.1"/>
    <property type="molecule type" value="Genomic_DNA"/>
</dbReference>
<feature type="region of interest" description="Disordered" evidence="1">
    <location>
        <begin position="1"/>
        <end position="43"/>
    </location>
</feature>
<evidence type="ECO:0000313" key="2">
    <source>
        <dbReference type="EMBL" id="GLC59697.1"/>
    </source>
</evidence>
<feature type="compositionally biased region" description="Polar residues" evidence="1">
    <location>
        <begin position="147"/>
        <end position="156"/>
    </location>
</feature>
<dbReference type="AlphaFoldDB" id="A0A9W6F7U8"/>
<evidence type="ECO:0000256" key="1">
    <source>
        <dbReference type="SAM" id="MobiDB-lite"/>
    </source>
</evidence>
<evidence type="ECO:0000313" key="3">
    <source>
        <dbReference type="Proteomes" id="UP001165080"/>
    </source>
</evidence>
<comment type="caution">
    <text evidence="2">The sequence shown here is derived from an EMBL/GenBank/DDBJ whole genome shotgun (WGS) entry which is preliminary data.</text>
</comment>
<feature type="region of interest" description="Disordered" evidence="1">
    <location>
        <begin position="135"/>
        <end position="156"/>
    </location>
</feature>
<dbReference type="Proteomes" id="UP001165080">
    <property type="component" value="Unassembled WGS sequence"/>
</dbReference>
<feature type="compositionally biased region" description="Polar residues" evidence="1">
    <location>
        <begin position="12"/>
        <end position="29"/>
    </location>
</feature>
<proteinExistence type="predicted"/>
<gene>
    <name evidence="2" type="primary">PLESTMB000655</name>
    <name evidence="2" type="ORF">PLESTB_001523600</name>
</gene>
<sequence length="156" mass="15685">MSPNAVDAAGETSANTLGGQEANGSSTVEPNKDDSPTVSAHAAGTAPSAIEFLQKPAEAIAEAGSSLNEKIMAGFDFVGQKIEAVTGTKEGGEPKESTLANVGDKIVETIIEKPAAALSEAAAVVEEKINSSLFGASTPEAKDVKASSGQQPEADK</sequence>